<dbReference type="AlphaFoldDB" id="A0A096CYL8"/>
<proteinExistence type="predicted"/>
<gene>
    <name evidence="1" type="ORF">HMPREF0654_01295</name>
</gene>
<organism evidence="1 2">
    <name type="scientific">Prevotella disiens DNF00882</name>
    <dbReference type="NCBI Taxonomy" id="1401075"/>
    <lineage>
        <taxon>Bacteria</taxon>
        <taxon>Pseudomonadati</taxon>
        <taxon>Bacteroidota</taxon>
        <taxon>Bacteroidia</taxon>
        <taxon>Bacteroidales</taxon>
        <taxon>Prevotellaceae</taxon>
        <taxon>Prevotella</taxon>
    </lineage>
</organism>
<evidence type="ECO:0000313" key="2">
    <source>
        <dbReference type="Proteomes" id="UP000029538"/>
    </source>
</evidence>
<name>A0A096CYL8_9BACT</name>
<accession>A0A096CYL8</accession>
<dbReference type="Proteomes" id="UP000029538">
    <property type="component" value="Unassembled WGS sequence"/>
</dbReference>
<dbReference type="EMBL" id="JRNR01000004">
    <property type="protein sequence ID" value="KGF50344.1"/>
    <property type="molecule type" value="Genomic_DNA"/>
</dbReference>
<sequence>MEQINNNSTRVKVNSSTAEAAVMVEKLYNFFIEEDEHERYLQDTEDIFSKLMVAVQDMLGSEAYWSAIDNKA</sequence>
<dbReference type="RefSeq" id="WP_036882190.1">
    <property type="nucleotide sequence ID" value="NZ_JRNR01000004.1"/>
</dbReference>
<protein>
    <submittedName>
        <fullName evidence="1">Uncharacterized protein</fullName>
    </submittedName>
</protein>
<comment type="caution">
    <text evidence="1">The sequence shown here is derived from an EMBL/GenBank/DDBJ whole genome shotgun (WGS) entry which is preliminary data.</text>
</comment>
<reference evidence="1 2" key="1">
    <citation type="submission" date="2014-07" db="EMBL/GenBank/DDBJ databases">
        <authorList>
            <person name="McCorrison J."/>
            <person name="Sanka R."/>
            <person name="Torralba M."/>
            <person name="Gillis M."/>
            <person name="Haft D.H."/>
            <person name="Methe B."/>
            <person name="Sutton G."/>
            <person name="Nelson K.E."/>
        </authorList>
    </citation>
    <scope>NUCLEOTIDE SEQUENCE [LARGE SCALE GENOMIC DNA]</scope>
    <source>
        <strain evidence="1 2">DNF00882</strain>
    </source>
</reference>
<evidence type="ECO:0000313" key="1">
    <source>
        <dbReference type="EMBL" id="KGF50344.1"/>
    </source>
</evidence>